<organism evidence="1 2">
    <name type="scientific">Paenibacillus foliorum</name>
    <dbReference type="NCBI Taxonomy" id="2654974"/>
    <lineage>
        <taxon>Bacteria</taxon>
        <taxon>Bacillati</taxon>
        <taxon>Bacillota</taxon>
        <taxon>Bacilli</taxon>
        <taxon>Bacillales</taxon>
        <taxon>Paenibacillaceae</taxon>
        <taxon>Paenibacillus</taxon>
    </lineage>
</organism>
<dbReference type="Proteomes" id="UP000641588">
    <property type="component" value="Unassembled WGS sequence"/>
</dbReference>
<reference evidence="1" key="1">
    <citation type="submission" date="2019-10" db="EMBL/GenBank/DDBJ databases">
        <title>Description of Paenibacillus glebae sp. nov.</title>
        <authorList>
            <person name="Carlier A."/>
            <person name="Qi S."/>
        </authorList>
    </citation>
    <scope>NUCLEOTIDE SEQUENCE</scope>
    <source>
        <strain evidence="1">LMG 31456</strain>
    </source>
</reference>
<evidence type="ECO:0000313" key="2">
    <source>
        <dbReference type="Proteomes" id="UP000641588"/>
    </source>
</evidence>
<sequence>MADMNILLNNKKKDEIYKSIEFIEELIWLIDSKKISKLKDTPQLMRDLLKNSQSLTVAEEFKSPNPNIHFLIGVLPRLFKDEVLFSTNLSIIEFAEDVLGIKMPRQGKRSRYELIGLIVCETDTLSDSELENLVNVLTKVTSNEEQLRKIKEDRTNNNFSWNETIQKLTERKNE</sequence>
<protein>
    <submittedName>
        <fullName evidence="1">Uncharacterized protein</fullName>
    </submittedName>
</protein>
<accession>A0A972GW91</accession>
<evidence type="ECO:0000313" key="1">
    <source>
        <dbReference type="EMBL" id="NOU95624.1"/>
    </source>
</evidence>
<gene>
    <name evidence="1" type="ORF">GC093_20670</name>
</gene>
<dbReference type="AlphaFoldDB" id="A0A972GW91"/>
<name>A0A972GW91_9BACL</name>
<dbReference type="RefSeq" id="WP_171653850.1">
    <property type="nucleotide sequence ID" value="NZ_WHOD01000071.1"/>
</dbReference>
<keyword evidence="2" id="KW-1185">Reference proteome</keyword>
<comment type="caution">
    <text evidence="1">The sequence shown here is derived from an EMBL/GenBank/DDBJ whole genome shotgun (WGS) entry which is preliminary data.</text>
</comment>
<proteinExistence type="predicted"/>
<dbReference type="EMBL" id="WHOD01000071">
    <property type="protein sequence ID" value="NOU95624.1"/>
    <property type="molecule type" value="Genomic_DNA"/>
</dbReference>